<evidence type="ECO:0000313" key="15">
    <source>
        <dbReference type="Proteomes" id="UP000441399"/>
    </source>
</evidence>
<dbReference type="InterPro" id="IPR035587">
    <property type="entry name" value="DUS-like_FMN-bd"/>
</dbReference>
<dbReference type="InterPro" id="IPR042270">
    <property type="entry name" value="DusC_C"/>
</dbReference>
<feature type="site" description="Interacts with tRNA" evidence="9">
    <location>
        <position position="184"/>
    </location>
</feature>
<dbReference type="PIRSF" id="PIRSF006621">
    <property type="entry name" value="Dus"/>
    <property type="match status" value="1"/>
</dbReference>
<keyword evidence="5 9" id="KW-0819">tRNA processing</keyword>
<dbReference type="HAMAP" id="MF_02043">
    <property type="entry name" value="DusC_subfam"/>
    <property type="match status" value="1"/>
</dbReference>
<evidence type="ECO:0000256" key="5">
    <source>
        <dbReference type="ARBA" id="ARBA00022694"/>
    </source>
</evidence>
<dbReference type="Proteomes" id="UP000441399">
    <property type="component" value="Unassembled WGS sequence"/>
</dbReference>
<comment type="similarity">
    <text evidence="10">Belongs to the dus family.</text>
</comment>
<keyword evidence="8 9" id="KW-0560">Oxidoreductase</keyword>
<dbReference type="PANTHER" id="PTHR11082:SF26">
    <property type="entry name" value="TRNA-DIHYDROURIDINE(16) SYNTHASE"/>
    <property type="match status" value="1"/>
</dbReference>
<dbReference type="GO" id="GO:0102262">
    <property type="term" value="F:tRNA-dihydrouridine16 synthase activity"/>
    <property type="evidence" value="ECO:0007669"/>
    <property type="project" value="RHEA"/>
</dbReference>
<sequence>MKSIVLKPSFVMLAPMEGIIDHQMRSIFASIGGLDRCVTEFIRVVGNELPERVFRRYFPEIDNHSLTGNNVPVFAQLLGDNPEAMAANAAKLARMGAAGIDINFGCPAKTVNNNGGGSVLLQYPERLHKIVSHIREAVPAEIPVTAKIRLGYKDKSLVFENVDAIESGGASQLAVHARTKLEGYKPPAHWHYIQEIVNQVSIPVIANGEVWNLGDVETCLRASGTDQIMLGRGLVASPELALLSKDSNAKAAQWGDICLLLIHYLHSLEQTTAEKHQPNLVKQWLVYLRERFADAFLLFEQVKRLKHPLDVENELRKAVETQVKAGRISGTVGNLNLTHLL</sequence>
<evidence type="ECO:0000256" key="6">
    <source>
        <dbReference type="ARBA" id="ARBA00022857"/>
    </source>
</evidence>
<reference evidence="14 15" key="1">
    <citation type="submission" date="2019-11" db="EMBL/GenBank/DDBJ databases">
        <authorList>
            <person name="Holert J."/>
        </authorList>
    </citation>
    <scope>NUCLEOTIDE SEQUENCE [LARGE SCALE GENOMIC DNA]</scope>
    <source>
        <strain evidence="14">SB11_3</strain>
    </source>
</reference>
<dbReference type="PROSITE" id="PS01136">
    <property type="entry name" value="UPF0034"/>
    <property type="match status" value="1"/>
</dbReference>
<keyword evidence="3 9" id="KW-0285">Flavoprotein</keyword>
<keyword evidence="2 9" id="KW-0820">tRNA-binding</keyword>
<feature type="binding site" evidence="12">
    <location>
        <position position="176"/>
    </location>
    <ligand>
        <name>FMN</name>
        <dbReference type="ChEBI" id="CHEBI:58210"/>
    </ligand>
</feature>
<feature type="site" description="Interacts with tRNA" evidence="9">
    <location>
        <position position="103"/>
    </location>
</feature>
<dbReference type="PANTHER" id="PTHR11082">
    <property type="entry name" value="TRNA-DIHYDROURIDINE SYNTHASE"/>
    <property type="match status" value="1"/>
</dbReference>
<dbReference type="EMBL" id="CACSIO010000062">
    <property type="protein sequence ID" value="CAA0125896.1"/>
    <property type="molecule type" value="Genomic_DNA"/>
</dbReference>
<dbReference type="InterPro" id="IPR018517">
    <property type="entry name" value="tRNA_hU_synthase_CS"/>
</dbReference>
<comment type="catalytic activity">
    <reaction evidence="9">
        <text>5,6-dihydrouridine(16) in tRNA + NADP(+) = uridine(16) in tRNA + NADPH + H(+)</text>
        <dbReference type="Rhea" id="RHEA:53376"/>
        <dbReference type="Rhea" id="RHEA-COMP:13543"/>
        <dbReference type="Rhea" id="RHEA-COMP:13544"/>
        <dbReference type="ChEBI" id="CHEBI:15378"/>
        <dbReference type="ChEBI" id="CHEBI:57783"/>
        <dbReference type="ChEBI" id="CHEBI:58349"/>
        <dbReference type="ChEBI" id="CHEBI:65315"/>
        <dbReference type="ChEBI" id="CHEBI:74443"/>
    </reaction>
</comment>
<comment type="similarity">
    <text evidence="9">Belongs to the Dus family. DusC subfamily.</text>
</comment>
<evidence type="ECO:0000256" key="1">
    <source>
        <dbReference type="ARBA" id="ARBA00001917"/>
    </source>
</evidence>
<feature type="site" description="Interacts with tRNA; defines subfamily-specific binding signature" evidence="9">
    <location>
        <position position="43"/>
    </location>
</feature>
<evidence type="ECO:0000256" key="11">
    <source>
        <dbReference type="PIRSR" id="PIRSR006621-1"/>
    </source>
</evidence>
<evidence type="ECO:0000256" key="12">
    <source>
        <dbReference type="PIRSR" id="PIRSR006621-2"/>
    </source>
</evidence>
<dbReference type="InterPro" id="IPR001269">
    <property type="entry name" value="DUS_fam"/>
</dbReference>
<dbReference type="EC" id="1.3.1.-" evidence="9"/>
<comment type="caution">
    <text evidence="9">Lacks conserved residue(s) required for the propagation of feature annotation.</text>
</comment>
<protein>
    <recommendedName>
        <fullName evidence="9">tRNA-dihydrouridine(16) synthase</fullName>
        <ecNumber evidence="9">1.3.1.-</ecNumber>
    </recommendedName>
    <alternativeName>
        <fullName evidence="9">U16-specific dihydrouridine synthase</fullName>
        <shortName evidence="9">U16-specific Dus</shortName>
    </alternativeName>
    <alternativeName>
        <fullName evidence="9">tRNA-dihydrouridine synthase C</fullName>
    </alternativeName>
</protein>
<feature type="site" description="Interacts with tRNA" evidence="9">
    <location>
        <position position="287"/>
    </location>
</feature>
<feature type="site" description="Interacts with tRNA; defines subfamily-specific binding signature" evidence="9">
    <location>
        <position position="303"/>
    </location>
</feature>
<evidence type="ECO:0000256" key="9">
    <source>
        <dbReference type="HAMAP-Rule" id="MF_02043"/>
    </source>
</evidence>
<feature type="active site" description="Proton donor" evidence="9 11">
    <location>
        <position position="106"/>
    </location>
</feature>
<dbReference type="GO" id="GO:0050660">
    <property type="term" value="F:flavin adenine dinucleotide binding"/>
    <property type="evidence" value="ECO:0007669"/>
    <property type="project" value="InterPro"/>
</dbReference>
<organism evidence="14 15">
    <name type="scientific">BD1-7 clade bacterium</name>
    <dbReference type="NCBI Taxonomy" id="2029982"/>
    <lineage>
        <taxon>Bacteria</taxon>
        <taxon>Pseudomonadati</taxon>
        <taxon>Pseudomonadota</taxon>
        <taxon>Gammaproteobacteria</taxon>
        <taxon>Cellvibrionales</taxon>
        <taxon>Spongiibacteraceae</taxon>
        <taxon>BD1-7 clade</taxon>
    </lineage>
</organism>
<accession>A0A5S9R1B6</accession>
<dbReference type="Gene3D" id="1.20.225.30">
    <property type="entry name" value="Dihydrouridine synthase, C-terminal recognition domain"/>
    <property type="match status" value="1"/>
</dbReference>
<dbReference type="InterPro" id="IPR013785">
    <property type="entry name" value="Aldolase_TIM"/>
</dbReference>
<gene>
    <name evidence="9 14" type="primary">dusC</name>
    <name evidence="14" type="ORF">OPDIPICF_03695</name>
</gene>
<comment type="cofactor">
    <cofactor evidence="1 9 10 12">
        <name>FMN</name>
        <dbReference type="ChEBI" id="CHEBI:58210"/>
    </cofactor>
</comment>
<comment type="catalytic activity">
    <reaction evidence="9">
        <text>5,6-dihydrouridine(16) in tRNA + NAD(+) = uridine(16) in tRNA + NADH + H(+)</text>
        <dbReference type="Rhea" id="RHEA:53380"/>
        <dbReference type="Rhea" id="RHEA-COMP:13543"/>
        <dbReference type="Rhea" id="RHEA-COMP:13544"/>
        <dbReference type="ChEBI" id="CHEBI:15378"/>
        <dbReference type="ChEBI" id="CHEBI:57540"/>
        <dbReference type="ChEBI" id="CHEBI:57945"/>
        <dbReference type="ChEBI" id="CHEBI:65315"/>
        <dbReference type="ChEBI" id="CHEBI:74443"/>
    </reaction>
</comment>
<evidence type="ECO:0000313" key="14">
    <source>
        <dbReference type="EMBL" id="CAA0125896.1"/>
    </source>
</evidence>
<feature type="binding site" evidence="9 12">
    <location>
        <position position="76"/>
    </location>
    <ligand>
        <name>FMN</name>
        <dbReference type="ChEBI" id="CHEBI:58210"/>
    </ligand>
</feature>
<name>A0A5S9R1B6_9GAMM</name>
<dbReference type="CDD" id="cd02801">
    <property type="entry name" value="DUS_like_FMN"/>
    <property type="match status" value="1"/>
</dbReference>
<feature type="binding site" evidence="9 12">
    <location>
        <begin position="231"/>
        <end position="232"/>
    </location>
    <ligand>
        <name>FMN</name>
        <dbReference type="ChEBI" id="CHEBI:58210"/>
    </ligand>
</feature>
<evidence type="ECO:0000256" key="3">
    <source>
        <dbReference type="ARBA" id="ARBA00022630"/>
    </source>
</evidence>
<dbReference type="GO" id="GO:0000049">
    <property type="term" value="F:tRNA binding"/>
    <property type="evidence" value="ECO:0007669"/>
    <property type="project" value="UniProtKB-UniRule"/>
</dbReference>
<feature type="binding site" evidence="9">
    <location>
        <begin position="207"/>
        <end position="209"/>
    </location>
    <ligand>
        <name>FMN</name>
        <dbReference type="ChEBI" id="CHEBI:58210"/>
    </ligand>
</feature>
<feature type="domain" description="DUS-like FMN-binding" evidence="13">
    <location>
        <begin position="12"/>
        <end position="320"/>
    </location>
</feature>
<feature type="binding site" evidence="9 12">
    <location>
        <position position="147"/>
    </location>
    <ligand>
        <name>FMN</name>
        <dbReference type="ChEBI" id="CHEBI:58210"/>
    </ligand>
</feature>
<evidence type="ECO:0000256" key="2">
    <source>
        <dbReference type="ARBA" id="ARBA00022555"/>
    </source>
</evidence>
<comment type="function">
    <text evidence="9">Catalyzes the synthesis of 5,6-dihydrouridine (D), a modified base found in the D-loop of most tRNAs, via the reduction of the C5-C6 double bond in target uridines. Specifically modifies U16 in tRNAs.</text>
</comment>
<evidence type="ECO:0000256" key="4">
    <source>
        <dbReference type="ARBA" id="ARBA00022643"/>
    </source>
</evidence>
<dbReference type="AlphaFoldDB" id="A0A5S9R1B6"/>
<feature type="site" description="Interacts with tRNA; defines subfamily-specific binding signature" evidence="9">
    <location>
        <position position="282"/>
    </location>
</feature>
<evidence type="ECO:0000256" key="10">
    <source>
        <dbReference type="PIRNR" id="PIRNR006621"/>
    </source>
</evidence>
<keyword evidence="7 9" id="KW-0694">RNA-binding</keyword>
<evidence type="ECO:0000256" key="8">
    <source>
        <dbReference type="ARBA" id="ARBA00023002"/>
    </source>
</evidence>
<proteinExistence type="inferred from homology"/>
<dbReference type="SUPFAM" id="SSF51395">
    <property type="entry name" value="FMN-linked oxidoreductases"/>
    <property type="match status" value="1"/>
</dbReference>
<dbReference type="GO" id="GO:0010181">
    <property type="term" value="F:FMN binding"/>
    <property type="evidence" value="ECO:0007669"/>
    <property type="project" value="UniProtKB-UniRule"/>
</dbReference>
<evidence type="ECO:0000256" key="7">
    <source>
        <dbReference type="ARBA" id="ARBA00022884"/>
    </source>
</evidence>
<evidence type="ECO:0000259" key="13">
    <source>
        <dbReference type="Pfam" id="PF01207"/>
    </source>
</evidence>
<keyword evidence="12" id="KW-0547">Nucleotide-binding</keyword>
<dbReference type="Gene3D" id="3.20.20.70">
    <property type="entry name" value="Aldolase class I"/>
    <property type="match status" value="1"/>
</dbReference>
<keyword evidence="4 9" id="KW-0288">FMN</keyword>
<dbReference type="InterPro" id="IPR032886">
    <property type="entry name" value="DusC"/>
</dbReference>
<keyword evidence="6 9" id="KW-0521">NADP</keyword>
<dbReference type="Pfam" id="PF01207">
    <property type="entry name" value="Dus"/>
    <property type="match status" value="1"/>
</dbReference>
<keyword evidence="15" id="KW-1185">Reference proteome</keyword>